<evidence type="ECO:0000313" key="2">
    <source>
        <dbReference type="EMBL" id="KAJ1147958.1"/>
    </source>
</evidence>
<dbReference type="AlphaFoldDB" id="A0AAV7RAU6"/>
<sequence length="75" mass="8517">MTSSNVDPKREEKSENRRGRDALSGSCEGGEDSSVGGRGEDGFHPQRQDALLTVRYKSYRIRPFSRTLVFPLYEH</sequence>
<dbReference type="EMBL" id="JANPWB010000009">
    <property type="protein sequence ID" value="KAJ1147958.1"/>
    <property type="molecule type" value="Genomic_DNA"/>
</dbReference>
<evidence type="ECO:0000313" key="3">
    <source>
        <dbReference type="Proteomes" id="UP001066276"/>
    </source>
</evidence>
<dbReference type="Proteomes" id="UP001066276">
    <property type="component" value="Chromosome 5"/>
</dbReference>
<gene>
    <name evidence="2" type="ORF">NDU88_000799</name>
</gene>
<protein>
    <submittedName>
        <fullName evidence="2">Uncharacterized protein</fullName>
    </submittedName>
</protein>
<organism evidence="2 3">
    <name type="scientific">Pleurodeles waltl</name>
    <name type="common">Iberian ribbed newt</name>
    <dbReference type="NCBI Taxonomy" id="8319"/>
    <lineage>
        <taxon>Eukaryota</taxon>
        <taxon>Metazoa</taxon>
        <taxon>Chordata</taxon>
        <taxon>Craniata</taxon>
        <taxon>Vertebrata</taxon>
        <taxon>Euteleostomi</taxon>
        <taxon>Amphibia</taxon>
        <taxon>Batrachia</taxon>
        <taxon>Caudata</taxon>
        <taxon>Salamandroidea</taxon>
        <taxon>Salamandridae</taxon>
        <taxon>Pleurodelinae</taxon>
        <taxon>Pleurodeles</taxon>
    </lineage>
</organism>
<feature type="region of interest" description="Disordered" evidence="1">
    <location>
        <begin position="1"/>
        <end position="46"/>
    </location>
</feature>
<reference evidence="2" key="1">
    <citation type="journal article" date="2022" name="bioRxiv">
        <title>Sequencing and chromosome-scale assembly of the giantPleurodeles waltlgenome.</title>
        <authorList>
            <person name="Brown T."/>
            <person name="Elewa A."/>
            <person name="Iarovenko S."/>
            <person name="Subramanian E."/>
            <person name="Araus A.J."/>
            <person name="Petzold A."/>
            <person name="Susuki M."/>
            <person name="Suzuki K.-i.T."/>
            <person name="Hayashi T."/>
            <person name="Toyoda A."/>
            <person name="Oliveira C."/>
            <person name="Osipova E."/>
            <person name="Leigh N.D."/>
            <person name="Simon A."/>
            <person name="Yun M.H."/>
        </authorList>
    </citation>
    <scope>NUCLEOTIDE SEQUENCE</scope>
    <source>
        <strain evidence="2">20211129_DDA</strain>
        <tissue evidence="2">Liver</tissue>
    </source>
</reference>
<feature type="compositionally biased region" description="Basic and acidic residues" evidence="1">
    <location>
        <begin position="7"/>
        <end position="21"/>
    </location>
</feature>
<accession>A0AAV7RAU6</accession>
<proteinExistence type="predicted"/>
<keyword evidence="3" id="KW-1185">Reference proteome</keyword>
<comment type="caution">
    <text evidence="2">The sequence shown here is derived from an EMBL/GenBank/DDBJ whole genome shotgun (WGS) entry which is preliminary data.</text>
</comment>
<name>A0AAV7RAU6_PLEWA</name>
<evidence type="ECO:0000256" key="1">
    <source>
        <dbReference type="SAM" id="MobiDB-lite"/>
    </source>
</evidence>